<dbReference type="OrthoDB" id="195498at2759"/>
<dbReference type="InterPro" id="IPR036743">
    <property type="entry name" value="ARPC5_sf"/>
</dbReference>
<dbReference type="GO" id="GO:0034314">
    <property type="term" value="P:Arp2/3 complex-mediated actin nucleation"/>
    <property type="evidence" value="ECO:0007669"/>
    <property type="project" value="InterPro"/>
</dbReference>
<proteinExistence type="inferred from homology"/>
<evidence type="ECO:0000256" key="5">
    <source>
        <dbReference type="ARBA" id="ARBA00040214"/>
    </source>
</evidence>
<evidence type="ECO:0000313" key="10">
    <source>
        <dbReference type="Proteomes" id="UP000038830"/>
    </source>
</evidence>
<dbReference type="FunFam" id="1.25.40.190:FF:000003">
    <property type="entry name" value="Actin-related protein 2/3 complex subunit 5"/>
    <property type="match status" value="1"/>
</dbReference>
<comment type="function">
    <text evidence="7">Functions as component of the Arp2/3 complex which is involved in regulation of actin polymerization and together with an activating nucleation-promoting factor (NPF) mediates the formation of branched actin networks. Arp2/3 complex plays a critical role in the control of cell morphogenesis via the modulation of cell polarity development.</text>
</comment>
<accession>A0A1E4S2E1</accession>
<dbReference type="STRING" id="983966.A0A0H5C648"/>
<evidence type="ECO:0000256" key="1">
    <source>
        <dbReference type="ARBA" id="ARBA00004245"/>
    </source>
</evidence>
<dbReference type="PIRSF" id="PIRSF039096">
    <property type="entry name" value="p16-ARC"/>
    <property type="match status" value="1"/>
</dbReference>
<evidence type="ECO:0000313" key="11">
    <source>
        <dbReference type="Proteomes" id="UP000094389"/>
    </source>
</evidence>
<evidence type="ECO:0000313" key="8">
    <source>
        <dbReference type="EMBL" id="CEP23463.1"/>
    </source>
</evidence>
<evidence type="ECO:0000313" key="9">
    <source>
        <dbReference type="EMBL" id="ODV73678.1"/>
    </source>
</evidence>
<evidence type="ECO:0000256" key="3">
    <source>
        <dbReference type="ARBA" id="ARBA00022490"/>
    </source>
</evidence>
<evidence type="ECO:0000256" key="7">
    <source>
        <dbReference type="RuleBase" id="RU004301"/>
    </source>
</evidence>
<dbReference type="Gene3D" id="1.25.40.190">
    <property type="entry name" value="Actin-related protein 2/3 complex subunit 5"/>
    <property type="match status" value="1"/>
</dbReference>
<dbReference type="SUPFAM" id="SSF69103">
    <property type="entry name" value="Arp2/3 complex 16 kDa subunit ARPC5"/>
    <property type="match status" value="1"/>
</dbReference>
<comment type="subcellular location">
    <subcellularLocation>
        <location evidence="1">Cytoplasm</location>
        <location evidence="1">Cytoskeleton</location>
    </subcellularLocation>
</comment>
<sequence>MEDWRRIDIDALDPENTMTLEELTPEVPPVSSQEVSSKINNIRTLISKGSHGDAILLAVDEPPYGADEQSKELYLNTVIDIFSATKQTDIASIVKSLSLEQQNALLKYLYKGMASKKGQQQGGILLAWYEKTVEVTGLGPVVRYLTDRRTV</sequence>
<dbReference type="AlphaFoldDB" id="A0A0H5C648"/>
<gene>
    <name evidence="8" type="ORF">BN1211_4050</name>
    <name evidence="9" type="ORF">CYBJADRAFT_127192</name>
</gene>
<organism evidence="8 10">
    <name type="scientific">Cyberlindnera jadinii (strain ATCC 18201 / CBS 1600 / BCRC 20928 / JCM 3617 / NBRC 0987 / NRRL Y-1542)</name>
    <name type="common">Torula yeast</name>
    <name type="synonym">Candida utilis</name>
    <dbReference type="NCBI Taxonomy" id="983966"/>
    <lineage>
        <taxon>Eukaryota</taxon>
        <taxon>Fungi</taxon>
        <taxon>Dikarya</taxon>
        <taxon>Ascomycota</taxon>
        <taxon>Saccharomycotina</taxon>
        <taxon>Saccharomycetes</taxon>
        <taxon>Phaffomycetales</taxon>
        <taxon>Phaffomycetaceae</taxon>
        <taxon>Cyberlindnera</taxon>
    </lineage>
</organism>
<reference evidence="8" key="1">
    <citation type="submission" date="2014-12" db="EMBL/GenBank/DDBJ databases">
        <authorList>
            <person name="Jaenicke S."/>
        </authorList>
    </citation>
    <scope>NUCLEOTIDE SEQUENCE [LARGE SCALE GENOMIC DNA]</scope>
    <source>
        <strain evidence="8">CBS1600</strain>
    </source>
</reference>
<dbReference type="Proteomes" id="UP000094389">
    <property type="component" value="Unassembled WGS sequence"/>
</dbReference>
<reference evidence="10" key="2">
    <citation type="journal article" date="2015" name="J. Biotechnol.">
        <title>The structure of the Cyberlindnera jadinii genome and its relation to Candida utilis analyzed by the occurrence of single nucleotide polymorphisms.</title>
        <authorList>
            <person name="Rupp O."/>
            <person name="Brinkrolf K."/>
            <person name="Buerth C."/>
            <person name="Kunigo M."/>
            <person name="Schneider J."/>
            <person name="Jaenicke S."/>
            <person name="Goesmann A."/>
            <person name="Puehler A."/>
            <person name="Jaeger K.-E."/>
            <person name="Ernst J.F."/>
        </authorList>
    </citation>
    <scope>NUCLEOTIDE SEQUENCE [LARGE SCALE GENOMIC DNA]</scope>
    <source>
        <strain evidence="10">ATCC 18201 / CBS 1600 / BCRC 20928 / JCM 3617 / NBRC 0987 / NRRL Y-1542</strain>
    </source>
</reference>
<accession>A0A0H5C648</accession>
<comment type="similarity">
    <text evidence="2 7">Belongs to the ARPC5 family.</text>
</comment>
<evidence type="ECO:0000256" key="2">
    <source>
        <dbReference type="ARBA" id="ARBA00006084"/>
    </source>
</evidence>
<protein>
    <recommendedName>
        <fullName evidence="5 7">Actin-related protein 2/3 complex subunit 5</fullName>
    </recommendedName>
</protein>
<keyword evidence="4 7" id="KW-0206">Cytoskeleton</keyword>
<dbReference type="Proteomes" id="UP000038830">
    <property type="component" value="Unassembled WGS sequence"/>
</dbReference>
<dbReference type="Pfam" id="PF04699">
    <property type="entry name" value="P16-Arc"/>
    <property type="match status" value="1"/>
</dbReference>
<keyword evidence="11" id="KW-1185">Reference proteome</keyword>
<keyword evidence="3" id="KW-0963">Cytoplasm</keyword>
<reference evidence="9 11" key="3">
    <citation type="journal article" date="2016" name="Proc. Natl. Acad. Sci. U.S.A.">
        <title>Comparative genomics of biotechnologically important yeasts.</title>
        <authorList>
            <person name="Riley R."/>
            <person name="Haridas S."/>
            <person name="Wolfe K.H."/>
            <person name="Lopes M.R."/>
            <person name="Hittinger C.T."/>
            <person name="Goeker M."/>
            <person name="Salamov A.A."/>
            <person name="Wisecaver J.H."/>
            <person name="Long T.M."/>
            <person name="Calvey C.H."/>
            <person name="Aerts A.L."/>
            <person name="Barry K.W."/>
            <person name="Choi C."/>
            <person name="Clum A."/>
            <person name="Coughlan A.Y."/>
            <person name="Deshpande S."/>
            <person name="Douglass A.P."/>
            <person name="Hanson S.J."/>
            <person name="Klenk H.-P."/>
            <person name="LaButti K.M."/>
            <person name="Lapidus A."/>
            <person name="Lindquist E.A."/>
            <person name="Lipzen A.M."/>
            <person name="Meier-Kolthoff J.P."/>
            <person name="Ohm R.A."/>
            <person name="Otillar R.P."/>
            <person name="Pangilinan J.L."/>
            <person name="Peng Y."/>
            <person name="Rokas A."/>
            <person name="Rosa C.A."/>
            <person name="Scheuner C."/>
            <person name="Sibirny A.A."/>
            <person name="Slot J.C."/>
            <person name="Stielow J.B."/>
            <person name="Sun H."/>
            <person name="Kurtzman C.P."/>
            <person name="Blackwell M."/>
            <person name="Grigoriev I.V."/>
            <person name="Jeffries T.W."/>
        </authorList>
    </citation>
    <scope>NUCLEOTIDE SEQUENCE [LARGE SCALE GENOMIC DNA]</scope>
    <source>
        <strain evidence="11">ATCC 18201 / CBS 1600 / BCRC 20928 / JCM 3617 / NBRC 0987 / NRRL Y-1542</strain>
        <strain evidence="9">NRRL Y-1542</strain>
    </source>
</reference>
<comment type="function">
    <text evidence="6">Functions as a component of the Arp2/3 complex which is involved in regulation of actin polymerization and together with an activating nucleation-promoting factor (NPF) mediates the formation of branched actin networks.</text>
</comment>
<dbReference type="OMA" id="LWHEKAF"/>
<dbReference type="GO" id="GO:0030833">
    <property type="term" value="P:regulation of actin filament polymerization"/>
    <property type="evidence" value="ECO:0007669"/>
    <property type="project" value="InterPro"/>
</dbReference>
<dbReference type="EMBL" id="CDQK01000004">
    <property type="protein sequence ID" value="CEP23463.1"/>
    <property type="molecule type" value="Genomic_DNA"/>
</dbReference>
<dbReference type="GO" id="GO:0005885">
    <property type="term" value="C:Arp2/3 protein complex"/>
    <property type="evidence" value="ECO:0007669"/>
    <property type="project" value="InterPro"/>
</dbReference>
<evidence type="ECO:0000256" key="6">
    <source>
        <dbReference type="ARBA" id="ARBA00060329"/>
    </source>
</evidence>
<dbReference type="PANTHER" id="PTHR12644">
    <property type="entry name" value="ARP2/3 COMPLEX 16 KD SUBUNIT P16-ARC"/>
    <property type="match status" value="1"/>
</dbReference>
<evidence type="ECO:0000256" key="4">
    <source>
        <dbReference type="ARBA" id="ARBA00023212"/>
    </source>
</evidence>
<name>A0A0H5C648_CYBJN</name>
<dbReference type="InterPro" id="IPR006789">
    <property type="entry name" value="ARPC5"/>
</dbReference>
<dbReference type="GO" id="GO:0044396">
    <property type="term" value="P:actin cortical patch organization"/>
    <property type="evidence" value="ECO:0007669"/>
    <property type="project" value="UniProtKB-ARBA"/>
</dbReference>
<dbReference type="EMBL" id="KV453930">
    <property type="protein sequence ID" value="ODV73678.1"/>
    <property type="molecule type" value="Genomic_DNA"/>
</dbReference>